<dbReference type="Proteomes" id="UP001371305">
    <property type="component" value="Unassembled WGS sequence"/>
</dbReference>
<organism evidence="1 2">
    <name type="scientific">Luteolibacter soli</name>
    <dbReference type="NCBI Taxonomy" id="3135280"/>
    <lineage>
        <taxon>Bacteria</taxon>
        <taxon>Pseudomonadati</taxon>
        <taxon>Verrucomicrobiota</taxon>
        <taxon>Verrucomicrobiia</taxon>
        <taxon>Verrucomicrobiales</taxon>
        <taxon>Verrucomicrobiaceae</taxon>
        <taxon>Luteolibacter</taxon>
    </lineage>
</organism>
<sequence length="194" mass="21706">MPVYRTGMASGFKEWQVVCDALASGRQAIILRKGGIHEGRAGFSFAEENFFLFPTRFHNQDQFVREGSVVAKPEWVAGETITITHHAEALWAKTLTDWDQVAALEPLHIWTEETIRQRFDWEGKGMASGSIHVALVRVSELARPWEFPYEAKYGGCRSWVTLPEPPEGALANAEPVLGDDSFATLFAKLEEILG</sequence>
<proteinExistence type="predicted"/>
<comment type="caution">
    <text evidence="1">The sequence shown here is derived from an EMBL/GenBank/DDBJ whole genome shotgun (WGS) entry which is preliminary data.</text>
</comment>
<name>A0ABU9APJ5_9BACT</name>
<evidence type="ECO:0000313" key="1">
    <source>
        <dbReference type="EMBL" id="MEK7949478.1"/>
    </source>
</evidence>
<dbReference type="Pfam" id="PF08819">
    <property type="entry name" value="DUF1802"/>
    <property type="match status" value="1"/>
</dbReference>
<protein>
    <submittedName>
        <fullName evidence="1">DUF1802 family protein</fullName>
    </submittedName>
</protein>
<dbReference type="InterPro" id="IPR014923">
    <property type="entry name" value="DUF1802"/>
</dbReference>
<accession>A0ABU9APJ5</accession>
<reference evidence="1 2" key="1">
    <citation type="submission" date="2024-04" db="EMBL/GenBank/DDBJ databases">
        <title>Luteolibacter sp. isolated from soil.</title>
        <authorList>
            <person name="An J."/>
        </authorList>
    </citation>
    <scope>NUCLEOTIDE SEQUENCE [LARGE SCALE GENOMIC DNA]</scope>
    <source>
        <strain evidence="1 2">Y139</strain>
    </source>
</reference>
<keyword evidence="2" id="KW-1185">Reference proteome</keyword>
<dbReference type="EMBL" id="JBBUKT010000001">
    <property type="protein sequence ID" value="MEK7949478.1"/>
    <property type="molecule type" value="Genomic_DNA"/>
</dbReference>
<gene>
    <name evidence="1" type="ORF">WKV53_03170</name>
</gene>
<evidence type="ECO:0000313" key="2">
    <source>
        <dbReference type="Proteomes" id="UP001371305"/>
    </source>
</evidence>